<evidence type="ECO:0000256" key="2">
    <source>
        <dbReference type="ARBA" id="ARBA00001966"/>
    </source>
</evidence>
<dbReference type="EMBL" id="WJJP01000197">
    <property type="protein sequence ID" value="MBD3324197.1"/>
    <property type="molecule type" value="Genomic_DNA"/>
</dbReference>
<keyword evidence="5" id="KW-0288">FMN</keyword>
<sequence>MASTSWKMFSPFPLKNLTLPNRIVLAPMGNHLQTAQGEVTDALIAYLEERARGGTGLIITPFAAVTPYHPTFGAYSDDLLPGLQQLTQRVKQHGAKIMLQIAHFGAIYAHDPVAPSSFPSRLYWIDVTPREIQPSEIQTVIEAFVSAAVRASKAGFDGVEFHGGYAYLVGEFYSPHFNRRQDAYGGSFANRMRFVDEVIQGIQAELGDDFPIGFKLNAHEHVQGGIDQQEAIRIAKHLAALGVAYIHVVSNFRLDDVCEYSGLPPMYDEIYGLVDLAGQIKQEVDVPIMATGGVVMPDQAEQILQTGKADLVAIGRGLIAEPDWVKRVQQGHALRACLKCNVCHIKEVLNGEEVRCTVNPRAGVEHSTPFNRAKTPKRLAILGGGPAGMEAALVAAQRGHQVSLFEQFFELGGKMALASLLPFKKSVKNFIEEFKRMILDHPSIQVSLDHPVAASDLSDLGADAVICAVGAKPVLPAIPGLAMSRNVLTATDLLAEIRTQPDLDDVSTYLVLGAGLVGSELAWYLKRRGKTVTLVD</sequence>
<accession>A0A9D5JTZ5</accession>
<keyword evidence="7" id="KW-0560">Oxidoreductase</keyword>
<evidence type="ECO:0000256" key="8">
    <source>
        <dbReference type="ARBA" id="ARBA00023004"/>
    </source>
</evidence>
<comment type="similarity">
    <text evidence="3">In the N-terminal section; belongs to the NADH:flavin oxidoreductase/NADH oxidase family.</text>
</comment>
<dbReference type="PRINTS" id="PR00368">
    <property type="entry name" value="FADPNR"/>
</dbReference>
<evidence type="ECO:0000256" key="9">
    <source>
        <dbReference type="ARBA" id="ARBA00023014"/>
    </source>
</evidence>
<dbReference type="SUPFAM" id="SSF51395">
    <property type="entry name" value="FMN-linked oxidoreductases"/>
    <property type="match status" value="1"/>
</dbReference>
<dbReference type="CDD" id="cd02803">
    <property type="entry name" value="OYE_like_FMN_family"/>
    <property type="match status" value="1"/>
</dbReference>
<reference evidence="12" key="1">
    <citation type="submission" date="2019-11" db="EMBL/GenBank/DDBJ databases">
        <title>Microbial mats filling the niche in hypersaline microbial mats.</title>
        <authorList>
            <person name="Wong H.L."/>
            <person name="Macleod F.I."/>
            <person name="White R.A. III"/>
            <person name="Burns B.P."/>
        </authorList>
    </citation>
    <scope>NUCLEOTIDE SEQUENCE</scope>
    <source>
        <strain evidence="12">Rbin_158</strain>
    </source>
</reference>
<dbReference type="GO" id="GO:0010181">
    <property type="term" value="F:FMN binding"/>
    <property type="evidence" value="ECO:0007669"/>
    <property type="project" value="InterPro"/>
</dbReference>
<evidence type="ECO:0000256" key="5">
    <source>
        <dbReference type="ARBA" id="ARBA00022643"/>
    </source>
</evidence>
<evidence type="ECO:0000256" key="3">
    <source>
        <dbReference type="ARBA" id="ARBA00011048"/>
    </source>
</evidence>
<dbReference type="InterPro" id="IPR051793">
    <property type="entry name" value="NADH:flavin_oxidoreductase"/>
</dbReference>
<keyword evidence="4" id="KW-0285">Flavoprotein</keyword>
<feature type="domain" description="FAD/NAD(P)-binding" evidence="11">
    <location>
        <begin position="378"/>
        <end position="536"/>
    </location>
</feature>
<dbReference type="GO" id="GO:0016491">
    <property type="term" value="F:oxidoreductase activity"/>
    <property type="evidence" value="ECO:0007669"/>
    <property type="project" value="UniProtKB-KW"/>
</dbReference>
<dbReference type="AlphaFoldDB" id="A0A9D5JTZ5"/>
<comment type="caution">
    <text evidence="12">The sequence shown here is derived from an EMBL/GenBank/DDBJ whole genome shotgun (WGS) entry which is preliminary data.</text>
</comment>
<dbReference type="InterPro" id="IPR001155">
    <property type="entry name" value="OxRdtase_FMN_N"/>
</dbReference>
<evidence type="ECO:0000256" key="1">
    <source>
        <dbReference type="ARBA" id="ARBA00001917"/>
    </source>
</evidence>
<keyword evidence="6" id="KW-0479">Metal-binding</keyword>
<dbReference type="GO" id="GO:0046872">
    <property type="term" value="F:metal ion binding"/>
    <property type="evidence" value="ECO:0007669"/>
    <property type="project" value="UniProtKB-KW"/>
</dbReference>
<evidence type="ECO:0000259" key="11">
    <source>
        <dbReference type="Pfam" id="PF07992"/>
    </source>
</evidence>
<feature type="non-terminal residue" evidence="12">
    <location>
        <position position="536"/>
    </location>
</feature>
<dbReference type="Proteomes" id="UP000649604">
    <property type="component" value="Unassembled WGS sequence"/>
</dbReference>
<dbReference type="Pfam" id="PF00724">
    <property type="entry name" value="Oxidored_FMN"/>
    <property type="match status" value="1"/>
</dbReference>
<evidence type="ECO:0000256" key="7">
    <source>
        <dbReference type="ARBA" id="ARBA00023002"/>
    </source>
</evidence>
<comment type="cofactor">
    <cofactor evidence="2">
        <name>[4Fe-4S] cluster</name>
        <dbReference type="ChEBI" id="CHEBI:49883"/>
    </cofactor>
</comment>
<name>A0A9D5JTZ5_9BACT</name>
<evidence type="ECO:0000313" key="12">
    <source>
        <dbReference type="EMBL" id="MBD3324197.1"/>
    </source>
</evidence>
<dbReference type="PANTHER" id="PTHR42917">
    <property type="entry name" value="2,4-DIENOYL-COA REDUCTASE"/>
    <property type="match status" value="1"/>
</dbReference>
<dbReference type="PANTHER" id="PTHR42917:SF2">
    <property type="entry name" value="2,4-DIENOYL-COA REDUCTASE [(2E)-ENOYL-COA-PRODUCING]"/>
    <property type="match status" value="1"/>
</dbReference>
<keyword evidence="8" id="KW-0408">Iron</keyword>
<gene>
    <name evidence="12" type="ORF">GF339_06405</name>
</gene>
<comment type="cofactor">
    <cofactor evidence="1">
        <name>FMN</name>
        <dbReference type="ChEBI" id="CHEBI:58210"/>
    </cofactor>
</comment>
<evidence type="ECO:0000313" key="13">
    <source>
        <dbReference type="Proteomes" id="UP000649604"/>
    </source>
</evidence>
<dbReference type="InterPro" id="IPR013785">
    <property type="entry name" value="Aldolase_TIM"/>
</dbReference>
<protein>
    <submittedName>
        <fullName evidence="12">FAD-dependent oxidoreductase</fullName>
    </submittedName>
</protein>
<dbReference type="GO" id="GO:0051536">
    <property type="term" value="F:iron-sulfur cluster binding"/>
    <property type="evidence" value="ECO:0007669"/>
    <property type="project" value="UniProtKB-KW"/>
</dbReference>
<dbReference type="Gene3D" id="3.40.50.720">
    <property type="entry name" value="NAD(P)-binding Rossmann-like Domain"/>
    <property type="match status" value="1"/>
</dbReference>
<dbReference type="Pfam" id="PF07992">
    <property type="entry name" value="Pyr_redox_2"/>
    <property type="match status" value="1"/>
</dbReference>
<evidence type="ECO:0000259" key="10">
    <source>
        <dbReference type="Pfam" id="PF00724"/>
    </source>
</evidence>
<organism evidence="12 13">
    <name type="scientific">candidate division KSB3 bacterium</name>
    <dbReference type="NCBI Taxonomy" id="2044937"/>
    <lineage>
        <taxon>Bacteria</taxon>
        <taxon>candidate division KSB3</taxon>
    </lineage>
</organism>
<dbReference type="Gene3D" id="3.20.20.70">
    <property type="entry name" value="Aldolase class I"/>
    <property type="match status" value="1"/>
</dbReference>
<dbReference type="SUPFAM" id="SSF51971">
    <property type="entry name" value="Nucleotide-binding domain"/>
    <property type="match status" value="1"/>
</dbReference>
<dbReference type="InterPro" id="IPR023753">
    <property type="entry name" value="FAD/NAD-binding_dom"/>
</dbReference>
<evidence type="ECO:0000256" key="6">
    <source>
        <dbReference type="ARBA" id="ARBA00022723"/>
    </source>
</evidence>
<keyword evidence="9" id="KW-0411">Iron-sulfur</keyword>
<feature type="domain" description="NADH:flavin oxidoreductase/NADH oxidase N-terminal" evidence="10">
    <location>
        <begin position="7"/>
        <end position="333"/>
    </location>
</feature>
<evidence type="ECO:0000256" key="4">
    <source>
        <dbReference type="ARBA" id="ARBA00022630"/>
    </source>
</evidence>
<proteinExistence type="inferred from homology"/>